<dbReference type="GO" id="GO:0016787">
    <property type="term" value="F:hydrolase activity"/>
    <property type="evidence" value="ECO:0007669"/>
    <property type="project" value="UniProtKB-KW"/>
</dbReference>
<feature type="compositionally biased region" description="Low complexity" evidence="12">
    <location>
        <begin position="157"/>
        <end position="179"/>
    </location>
</feature>
<keyword evidence="5" id="KW-0698">rRNA processing</keyword>
<feature type="compositionally biased region" description="Basic and acidic residues" evidence="12">
    <location>
        <begin position="811"/>
        <end position="830"/>
    </location>
</feature>
<dbReference type="PROSITE" id="PS51192">
    <property type="entry name" value="HELICASE_ATP_BIND_1"/>
    <property type="match status" value="1"/>
</dbReference>
<evidence type="ECO:0000256" key="3">
    <source>
        <dbReference type="ARBA" id="ARBA00012552"/>
    </source>
</evidence>
<dbReference type="InterPro" id="IPR014001">
    <property type="entry name" value="Helicase_ATP-bd"/>
</dbReference>
<proteinExistence type="inferred from homology"/>
<keyword evidence="6" id="KW-0547">Nucleotide-binding</keyword>
<dbReference type="Gene3D" id="3.40.50.300">
    <property type="entry name" value="P-loop containing nucleotide triphosphate hydrolases"/>
    <property type="match status" value="2"/>
</dbReference>
<comment type="similarity">
    <text evidence="2">Belongs to the DEAD box helicase family. DDX5/DBP2 subfamily.</text>
</comment>
<keyword evidence="4" id="KW-0690">Ribosome biogenesis</keyword>
<evidence type="ECO:0000256" key="1">
    <source>
        <dbReference type="ARBA" id="ARBA00004604"/>
    </source>
</evidence>
<dbReference type="AlphaFoldDB" id="A0A6J8F3F2"/>
<dbReference type="SUPFAM" id="SSF52540">
    <property type="entry name" value="P-loop containing nucleoside triphosphate hydrolases"/>
    <property type="match status" value="1"/>
</dbReference>
<dbReference type="EMBL" id="LR812625">
    <property type="protein sequence ID" value="CAC5427317.1"/>
    <property type="molecule type" value="Genomic_DNA"/>
</dbReference>
<dbReference type="InterPro" id="IPR044742">
    <property type="entry name" value="DEAD/DEAH_RhlB"/>
</dbReference>
<dbReference type="VEuPathDB" id="TriTrypDB:LdBPK_050590.1"/>
<keyword evidence="10" id="KW-0539">Nucleus</keyword>
<dbReference type="VEuPathDB" id="TriTrypDB:LdCL_050011000"/>
<feature type="domain" description="Helicase ATP-binding" evidence="13">
    <location>
        <begin position="313"/>
        <end position="545"/>
    </location>
</feature>
<evidence type="ECO:0000256" key="12">
    <source>
        <dbReference type="SAM" id="MobiDB-lite"/>
    </source>
</evidence>
<protein>
    <recommendedName>
        <fullName evidence="3">RNA helicase</fullName>
        <ecNumber evidence="3">3.6.4.13</ecNumber>
    </recommendedName>
</protein>
<gene>
    <name evidence="15" type="ORF">LDHU3_05.0670</name>
</gene>
<dbReference type="PROSITE" id="PS00039">
    <property type="entry name" value="DEAD_ATP_HELICASE"/>
    <property type="match status" value="1"/>
</dbReference>
<dbReference type="EC" id="3.6.4.13" evidence="3"/>
<dbReference type="GO" id="GO:0005524">
    <property type="term" value="F:ATP binding"/>
    <property type="evidence" value="ECO:0007669"/>
    <property type="project" value="UniProtKB-KW"/>
</dbReference>
<reference evidence="15" key="1">
    <citation type="submission" date="2020-06" db="EMBL/GenBank/DDBJ databases">
        <authorList>
            <person name="Camacho E."/>
            <person name="Gonzalez-de la Fuente S."/>
            <person name="Rastrojo A."/>
            <person name="Peiro-Pastor R."/>
            <person name="Solana JC."/>
            <person name="Tabera L."/>
            <person name="Gamarro F."/>
            <person name="Carrasco-Ramiro F."/>
            <person name="Requena JM."/>
            <person name="Aguado B."/>
        </authorList>
    </citation>
    <scope>NUCLEOTIDE SEQUENCE</scope>
</reference>
<dbReference type="InterPro" id="IPR001650">
    <property type="entry name" value="Helicase_C-like"/>
</dbReference>
<dbReference type="PANTHER" id="PTHR47958">
    <property type="entry name" value="ATP-DEPENDENT RNA HELICASE DBP3"/>
    <property type="match status" value="1"/>
</dbReference>
<feature type="region of interest" description="Disordered" evidence="12">
    <location>
        <begin position="88"/>
        <end position="114"/>
    </location>
</feature>
<dbReference type="PROSITE" id="PS51194">
    <property type="entry name" value="HELICASE_CTER"/>
    <property type="match status" value="1"/>
</dbReference>
<sequence length="1006" mass="105973">MQPHPSWRVYVGDDVDVGGTGGTAAAAADQTNTHASPNMEEDVARLLDSAFARRARYTLQTLPARIRQQPSAAPSPVLRWLLQHSVDEGQRKKEQAGTAPGATDKPSATPASALSPTVAATSGCVSAAAAATSALARRGVGPKDPLVQRLLKKQQKTASSASAATSATSAAPSSATSATASTVISGSTTASMSCASHWTQRPFSAMTSTSWKVFRQQLGITVELVAPAQPPTETSGASAAQPSSFVKTLPPADTLPAIRCWEEAQLPLSLGLCVTHAYALPTAVQAQCVPLALLPRPAPLVTGTNSGGVAGAATATVLGMDILAVAETGSGKTAAYLVPLLHHVLCRAPKLLGHPDRISLGPLSLVIVPTRELAEQVTASFLQLCGQAPAASMYNSGGGHISQDTIRAWETHELDVSGASGHDRASSVAAAGAARNHLSELRVVKVVGGENRDAQYAALARGAHCVVGTVGQLQVLLEDRLLSLGNTQFVVMDEADRMIDEQQEERLTAVLERCPQPRQTVMFTATLSVACAAVAKRYLAKAGYYLVRTPYRCASIRQSFELVADTGASVTGTAEDPVPAASGAATATAEGRQKKPSRQQGHTEKGEPQPPQRQRLLHPLIHAQKFVRLVAWLVYGTGPIIVFANEKSTCDALWEELRAEAEHLDAQQEYYTIEDIVGPPPDGLSFREDTAVGQGATSSSVAARRTPTLANLTSVAVVHSELSQTERRSLVAQFQRRQRHVLITTDLLARGLDVAGVTLVINYDVPWAASASPSDAVTLYIHRIGRTGRAGSTGVAVTFVTLPAAMVQRAEEVAREEARDAAPKPPEGRTKPPSAAPRVYGDEDDDLAALGELFDGDTRNVCMAGAAALSTTAADNASGRRRRRGDDDSDDTEVDSSNDSDDDNDDEDTKKEGATGNTSNTANHNGNGMRKPPRKRRKRSVATFASDVAVLRPLWSFLVECAEGEGCRDGAAALRRGTYAKISVPAALGCIMAQLSATSQYGRITL</sequence>
<evidence type="ECO:0000256" key="9">
    <source>
        <dbReference type="ARBA" id="ARBA00022840"/>
    </source>
</evidence>
<feature type="region of interest" description="Disordered" evidence="12">
    <location>
        <begin position="570"/>
        <end position="612"/>
    </location>
</feature>
<feature type="compositionally biased region" description="Polar residues" evidence="12">
    <location>
        <begin position="915"/>
        <end position="926"/>
    </location>
</feature>
<evidence type="ECO:0000313" key="15">
    <source>
        <dbReference type="EMBL" id="CAC5427317.1"/>
    </source>
</evidence>
<feature type="region of interest" description="Disordered" evidence="12">
    <location>
        <begin position="811"/>
        <end position="841"/>
    </location>
</feature>
<evidence type="ECO:0000256" key="10">
    <source>
        <dbReference type="ARBA" id="ARBA00023242"/>
    </source>
</evidence>
<accession>A0A6J8F3F2</accession>
<feature type="domain" description="Helicase C-terminal" evidence="14">
    <location>
        <begin position="625"/>
        <end position="830"/>
    </location>
</feature>
<feature type="compositionally biased region" description="Acidic residues" evidence="12">
    <location>
        <begin position="887"/>
        <end position="907"/>
    </location>
</feature>
<comment type="function">
    <text evidence="11">ATP-dependent RNA helicase required for 60S ribosomal subunit synthesis. Involved in efficient pre-rRNA processing, predominantly at site A3, which is necessary for the normal formation of 25S and 5.8S rRNAs.</text>
</comment>
<dbReference type="SMART" id="SM00487">
    <property type="entry name" value="DEXDc"/>
    <property type="match status" value="1"/>
</dbReference>
<organism evidence="15 16">
    <name type="scientific">Leishmania donovani</name>
    <dbReference type="NCBI Taxonomy" id="5661"/>
    <lineage>
        <taxon>Eukaryota</taxon>
        <taxon>Discoba</taxon>
        <taxon>Euglenozoa</taxon>
        <taxon>Kinetoplastea</taxon>
        <taxon>Metakinetoplastina</taxon>
        <taxon>Trypanosomatida</taxon>
        <taxon>Trypanosomatidae</taxon>
        <taxon>Leishmaniinae</taxon>
        <taxon>Leishmania</taxon>
    </lineage>
</organism>
<feature type="region of interest" description="Disordered" evidence="12">
    <location>
        <begin position="870"/>
        <end position="940"/>
    </location>
</feature>
<dbReference type="VEuPathDB" id="TriTrypDB:LDHU3_05.0670"/>
<dbReference type="Proteomes" id="UP000601710">
    <property type="component" value="Chromosome 5"/>
</dbReference>
<dbReference type="Pfam" id="PF00270">
    <property type="entry name" value="DEAD"/>
    <property type="match status" value="2"/>
</dbReference>
<evidence type="ECO:0000256" key="11">
    <source>
        <dbReference type="ARBA" id="ARBA00037449"/>
    </source>
</evidence>
<dbReference type="SMART" id="SM00490">
    <property type="entry name" value="HELICc"/>
    <property type="match status" value="1"/>
</dbReference>
<evidence type="ECO:0000259" key="14">
    <source>
        <dbReference type="PROSITE" id="PS51194"/>
    </source>
</evidence>
<keyword evidence="9" id="KW-0067">ATP-binding</keyword>
<dbReference type="GO" id="GO:0003724">
    <property type="term" value="F:RNA helicase activity"/>
    <property type="evidence" value="ECO:0007669"/>
    <property type="project" value="UniProtKB-EC"/>
</dbReference>
<evidence type="ECO:0000256" key="6">
    <source>
        <dbReference type="ARBA" id="ARBA00022741"/>
    </source>
</evidence>
<keyword evidence="7" id="KW-0378">Hydrolase</keyword>
<dbReference type="GO" id="GO:0003676">
    <property type="term" value="F:nucleic acid binding"/>
    <property type="evidence" value="ECO:0007669"/>
    <property type="project" value="InterPro"/>
</dbReference>
<feature type="compositionally biased region" description="Low complexity" evidence="12">
    <location>
        <begin position="580"/>
        <end position="589"/>
    </location>
</feature>
<feature type="region of interest" description="Disordered" evidence="12">
    <location>
        <begin position="151"/>
        <end position="179"/>
    </location>
</feature>
<dbReference type="InterPro" id="IPR011545">
    <property type="entry name" value="DEAD/DEAH_box_helicase_dom"/>
</dbReference>
<evidence type="ECO:0000256" key="8">
    <source>
        <dbReference type="ARBA" id="ARBA00022806"/>
    </source>
</evidence>
<evidence type="ECO:0000256" key="2">
    <source>
        <dbReference type="ARBA" id="ARBA00009334"/>
    </source>
</evidence>
<evidence type="ECO:0000313" key="16">
    <source>
        <dbReference type="Proteomes" id="UP000601710"/>
    </source>
</evidence>
<evidence type="ECO:0000256" key="7">
    <source>
        <dbReference type="ARBA" id="ARBA00022801"/>
    </source>
</evidence>
<evidence type="ECO:0000259" key="13">
    <source>
        <dbReference type="PROSITE" id="PS51192"/>
    </source>
</evidence>
<evidence type="ECO:0000256" key="4">
    <source>
        <dbReference type="ARBA" id="ARBA00022517"/>
    </source>
</evidence>
<feature type="compositionally biased region" description="Basic residues" evidence="12">
    <location>
        <begin position="931"/>
        <end position="940"/>
    </location>
</feature>
<keyword evidence="8 15" id="KW-0347">Helicase</keyword>
<dbReference type="InterPro" id="IPR000629">
    <property type="entry name" value="RNA-helicase_DEAD-box_CS"/>
</dbReference>
<dbReference type="CDD" id="cd18787">
    <property type="entry name" value="SF2_C_DEAD"/>
    <property type="match status" value="1"/>
</dbReference>
<evidence type="ECO:0000256" key="5">
    <source>
        <dbReference type="ARBA" id="ARBA00022552"/>
    </source>
</evidence>
<comment type="subcellular location">
    <subcellularLocation>
        <location evidence="1">Nucleus</location>
        <location evidence="1">Nucleolus</location>
    </subcellularLocation>
</comment>
<dbReference type="Pfam" id="PF00271">
    <property type="entry name" value="Helicase_C"/>
    <property type="match status" value="1"/>
</dbReference>
<dbReference type="CDD" id="cd00268">
    <property type="entry name" value="DEADc"/>
    <property type="match status" value="1"/>
</dbReference>
<name>A0A6J8F3F2_LEIDO</name>
<dbReference type="InterPro" id="IPR027417">
    <property type="entry name" value="P-loop_NTPase"/>
</dbReference>